<evidence type="ECO:0000313" key="14">
    <source>
        <dbReference type="Proteomes" id="UP000288943"/>
    </source>
</evidence>
<dbReference type="SMART" id="SM01016">
    <property type="entry name" value="Arg_tRNA_synt_N"/>
    <property type="match status" value="1"/>
</dbReference>
<evidence type="ECO:0000256" key="2">
    <source>
        <dbReference type="ARBA" id="ARBA00012837"/>
    </source>
</evidence>
<dbReference type="InterPro" id="IPR036695">
    <property type="entry name" value="Arg-tRNA-synth_N_sf"/>
</dbReference>
<dbReference type="OrthoDB" id="9805987at2"/>
<dbReference type="GO" id="GO:0006420">
    <property type="term" value="P:arginyl-tRNA aminoacylation"/>
    <property type="evidence" value="ECO:0007669"/>
    <property type="project" value="InterPro"/>
</dbReference>
<keyword evidence="6 9" id="KW-0648">Protein biosynthesis</keyword>
<gene>
    <name evidence="13" type="primary">argS</name>
    <name evidence="12" type="ORF">M5X16_10380</name>
    <name evidence="13" type="ORF">PC41400_10610</name>
</gene>
<evidence type="ECO:0000256" key="3">
    <source>
        <dbReference type="ARBA" id="ARBA00022598"/>
    </source>
</evidence>
<dbReference type="InterPro" id="IPR014729">
    <property type="entry name" value="Rossmann-like_a/b/a_fold"/>
</dbReference>
<dbReference type="EMBL" id="CP026520">
    <property type="protein sequence ID" value="QAV18090.1"/>
    <property type="molecule type" value="Genomic_DNA"/>
</dbReference>
<dbReference type="SUPFAM" id="SSF47323">
    <property type="entry name" value="Anticodon-binding domain of a subclass of class I aminoacyl-tRNA synthetases"/>
    <property type="match status" value="1"/>
</dbReference>
<dbReference type="InterPro" id="IPR009080">
    <property type="entry name" value="tRNAsynth_Ia_anticodon-bd"/>
</dbReference>
<evidence type="ECO:0000256" key="7">
    <source>
        <dbReference type="ARBA" id="ARBA00023146"/>
    </source>
</evidence>
<dbReference type="InterPro" id="IPR005148">
    <property type="entry name" value="Arg-tRNA-synth_N"/>
</dbReference>
<dbReference type="PRINTS" id="PR01038">
    <property type="entry name" value="TRNASYNTHARG"/>
</dbReference>
<dbReference type="EC" id="6.1.1.19" evidence="2"/>
<feature type="domain" description="DALR anticodon binding" evidence="10">
    <location>
        <begin position="513"/>
        <end position="638"/>
    </location>
</feature>
<dbReference type="PANTHER" id="PTHR11956">
    <property type="entry name" value="ARGINYL-TRNA SYNTHETASE"/>
    <property type="match status" value="1"/>
</dbReference>
<dbReference type="Proteomes" id="UP001527202">
    <property type="component" value="Unassembled WGS sequence"/>
</dbReference>
<evidence type="ECO:0000259" key="11">
    <source>
        <dbReference type="SMART" id="SM01016"/>
    </source>
</evidence>
<dbReference type="Gene3D" id="1.10.730.10">
    <property type="entry name" value="Isoleucyl-tRNA Synthetase, Domain 1"/>
    <property type="match status" value="1"/>
</dbReference>
<proteinExistence type="inferred from homology"/>
<evidence type="ECO:0000313" key="12">
    <source>
        <dbReference type="EMBL" id="MCY9596181.1"/>
    </source>
</evidence>
<comment type="similarity">
    <text evidence="1 9">Belongs to the class-I aminoacyl-tRNA synthetase family.</text>
</comment>
<dbReference type="InterPro" id="IPR001278">
    <property type="entry name" value="Arg-tRNA-ligase"/>
</dbReference>
<evidence type="ECO:0000256" key="9">
    <source>
        <dbReference type="RuleBase" id="RU363038"/>
    </source>
</evidence>
<dbReference type="GO" id="GO:0004814">
    <property type="term" value="F:arginine-tRNA ligase activity"/>
    <property type="evidence" value="ECO:0007669"/>
    <property type="project" value="UniProtKB-EC"/>
</dbReference>
<keyword evidence="15" id="KW-1185">Reference proteome</keyword>
<dbReference type="EMBL" id="JAMDMJ010000011">
    <property type="protein sequence ID" value="MCY9596181.1"/>
    <property type="molecule type" value="Genomic_DNA"/>
</dbReference>
<dbReference type="PANTHER" id="PTHR11956:SF5">
    <property type="entry name" value="ARGININE--TRNA LIGASE, CYTOPLASMIC"/>
    <property type="match status" value="1"/>
</dbReference>
<dbReference type="Pfam" id="PF03485">
    <property type="entry name" value="Arg_tRNA_synt_N"/>
    <property type="match status" value="1"/>
</dbReference>
<name>A0A410WUS4_9BACL</name>
<protein>
    <recommendedName>
        <fullName evidence="2">arginine--tRNA ligase</fullName>
        <ecNumber evidence="2">6.1.1.19</ecNumber>
    </recommendedName>
</protein>
<dbReference type="InterPro" id="IPR035684">
    <property type="entry name" value="ArgRS_core"/>
</dbReference>
<organism evidence="13 14">
    <name type="scientific">Paenibacillus chitinolyticus</name>
    <dbReference type="NCBI Taxonomy" id="79263"/>
    <lineage>
        <taxon>Bacteria</taxon>
        <taxon>Bacillati</taxon>
        <taxon>Bacillota</taxon>
        <taxon>Bacilli</taxon>
        <taxon>Bacillales</taxon>
        <taxon>Paenibacillaceae</taxon>
        <taxon>Paenibacillus</taxon>
    </lineage>
</organism>
<dbReference type="Proteomes" id="UP000288943">
    <property type="component" value="Chromosome"/>
</dbReference>
<dbReference type="Gene3D" id="3.30.1360.70">
    <property type="entry name" value="Arginyl tRNA synthetase N-terminal domain"/>
    <property type="match status" value="1"/>
</dbReference>
<dbReference type="GeneID" id="95375257"/>
<dbReference type="SUPFAM" id="SSF55190">
    <property type="entry name" value="Arginyl-tRNA synthetase (ArgRS), N-terminal 'additional' domain"/>
    <property type="match status" value="1"/>
</dbReference>
<evidence type="ECO:0000256" key="5">
    <source>
        <dbReference type="ARBA" id="ARBA00022840"/>
    </source>
</evidence>
<dbReference type="SMART" id="SM00836">
    <property type="entry name" value="DALR_1"/>
    <property type="match status" value="1"/>
</dbReference>
<dbReference type="InterPro" id="IPR008909">
    <property type="entry name" value="DALR_anticod-bd"/>
</dbReference>
<evidence type="ECO:0000313" key="13">
    <source>
        <dbReference type="EMBL" id="QAV18090.1"/>
    </source>
</evidence>
<reference evidence="12 15" key="2">
    <citation type="submission" date="2022-05" db="EMBL/GenBank/DDBJ databases">
        <title>Genome Sequencing of Bee-Associated Microbes.</title>
        <authorList>
            <person name="Dunlap C."/>
        </authorList>
    </citation>
    <scope>NUCLEOTIDE SEQUENCE [LARGE SCALE GENOMIC DNA]</scope>
    <source>
        <strain evidence="12 15">NRRL B-23120</strain>
    </source>
</reference>
<dbReference type="AlphaFoldDB" id="A0A410WUS4"/>
<dbReference type="GO" id="GO:0005737">
    <property type="term" value="C:cytoplasm"/>
    <property type="evidence" value="ECO:0007669"/>
    <property type="project" value="InterPro"/>
</dbReference>
<accession>A0A410WUS4</accession>
<dbReference type="Pfam" id="PF00750">
    <property type="entry name" value="tRNA-synt_1d"/>
    <property type="match status" value="1"/>
</dbReference>
<comment type="catalytic activity">
    <reaction evidence="8">
        <text>tRNA(Arg) + L-arginine + ATP = L-arginyl-tRNA(Arg) + AMP + diphosphate</text>
        <dbReference type="Rhea" id="RHEA:20301"/>
        <dbReference type="Rhea" id="RHEA-COMP:9658"/>
        <dbReference type="Rhea" id="RHEA-COMP:9673"/>
        <dbReference type="ChEBI" id="CHEBI:30616"/>
        <dbReference type="ChEBI" id="CHEBI:32682"/>
        <dbReference type="ChEBI" id="CHEBI:33019"/>
        <dbReference type="ChEBI" id="CHEBI:78442"/>
        <dbReference type="ChEBI" id="CHEBI:78513"/>
        <dbReference type="ChEBI" id="CHEBI:456215"/>
        <dbReference type="EC" id="6.1.1.19"/>
    </reaction>
</comment>
<evidence type="ECO:0000256" key="6">
    <source>
        <dbReference type="ARBA" id="ARBA00022917"/>
    </source>
</evidence>
<sequence>MISATLGIEIERGVRKLLDEAGTSWPSELKVLVDRPAHPDHGEYSTNVSMLLAKTLRKSPMEIANKLKSELEHAKIAEGIFSKIEAVAPGFLNFAIDWNVWLNRHREYSAYQGETEKGKVVIEHTSINPNKSAHIGHLRNSCIGDTLARLLSRAGREVEIHNYIDDLGNQLADTVVGILHTKTEGEHVRFGDFCWDTYAKVNKVYKGSPELQEERTRVLHELEEGTSSTAWIGRLTAEKIVREQLHEMKAFGIGYDVLVWESRIVAEGLWEAAFEHLQATGAFYKVEEGKLAGCWVLRHGGEGSGEAEGTPSPDPEAHQADKVLVRSNGILTYTAKDIAYHLWKFGLLSQDFTYMPFADGVWSTDSQGQAMPFGRGETVINVIDYRQEYPQAMVKLALEALGYKEQAARLLHVSYGVVSLSPETAESLGVDTSAGKGSYAMSGRQGVGIKVAELLQVMEESIESKRSRQEGLSSREIAAAAIRYYLLKYHLQTEVVFDLRQATEVSGNSGVYLLYAYARAGSVLEKAGAGQKGSGKALMEPPVPSFDGGALEPPERQLLKQIAYWTETMDAAVRQLAPNLICSYAFELSLLFNNFYGACPILKGPDDRVELRVWLTWKFRETLGKALDVLGLPAPDRM</sequence>
<dbReference type="SUPFAM" id="SSF52374">
    <property type="entry name" value="Nucleotidylyl transferase"/>
    <property type="match status" value="1"/>
</dbReference>
<keyword evidence="7 9" id="KW-0030">Aminoacyl-tRNA synthetase</keyword>
<keyword evidence="5 9" id="KW-0067">ATP-binding</keyword>
<evidence type="ECO:0000259" key="10">
    <source>
        <dbReference type="SMART" id="SM00836"/>
    </source>
</evidence>
<dbReference type="GO" id="GO:0005524">
    <property type="term" value="F:ATP binding"/>
    <property type="evidence" value="ECO:0007669"/>
    <property type="project" value="UniProtKB-KW"/>
</dbReference>
<dbReference type="RefSeq" id="WP_042228784.1">
    <property type="nucleotide sequence ID" value="NZ_CP026520.1"/>
</dbReference>
<dbReference type="Pfam" id="PF05746">
    <property type="entry name" value="DALR_1"/>
    <property type="match status" value="1"/>
</dbReference>
<keyword evidence="3 9" id="KW-0436">Ligase</keyword>
<dbReference type="KEGG" id="pchi:PC41400_10610"/>
<evidence type="ECO:0000256" key="8">
    <source>
        <dbReference type="ARBA" id="ARBA00049339"/>
    </source>
</evidence>
<evidence type="ECO:0000256" key="1">
    <source>
        <dbReference type="ARBA" id="ARBA00005594"/>
    </source>
</evidence>
<dbReference type="Gene3D" id="3.40.50.620">
    <property type="entry name" value="HUPs"/>
    <property type="match status" value="1"/>
</dbReference>
<keyword evidence="4 9" id="KW-0547">Nucleotide-binding</keyword>
<feature type="domain" description="Arginyl tRNA synthetase N-terminal" evidence="11">
    <location>
        <begin position="4"/>
        <end position="96"/>
    </location>
</feature>
<evidence type="ECO:0000256" key="4">
    <source>
        <dbReference type="ARBA" id="ARBA00022741"/>
    </source>
</evidence>
<reference evidence="13 14" key="1">
    <citation type="submission" date="2018-01" db="EMBL/GenBank/DDBJ databases">
        <title>The whole genome sequencing and assembly of Paenibacillus chitinolyticus KCCM 41400 strain.</title>
        <authorList>
            <person name="Kim J.-Y."/>
            <person name="Park M.-K."/>
            <person name="Lee Y.-J."/>
            <person name="Yi H."/>
            <person name="Bahn Y.-S."/>
            <person name="Kim J.F."/>
            <person name="Lee D.-W."/>
        </authorList>
    </citation>
    <scope>NUCLEOTIDE SEQUENCE [LARGE SCALE GENOMIC DNA]</scope>
    <source>
        <strain evidence="13 14">KCCM 41400</strain>
    </source>
</reference>
<evidence type="ECO:0000313" key="15">
    <source>
        <dbReference type="Proteomes" id="UP001527202"/>
    </source>
</evidence>